<feature type="domain" description="Amidase" evidence="1">
    <location>
        <begin position="3"/>
        <end position="43"/>
    </location>
</feature>
<dbReference type="SUPFAM" id="SSF75304">
    <property type="entry name" value="Amidase signature (AS) enzymes"/>
    <property type="match status" value="1"/>
</dbReference>
<feature type="non-terminal residue" evidence="2">
    <location>
        <position position="1"/>
    </location>
</feature>
<dbReference type="GO" id="GO:0003824">
    <property type="term" value="F:catalytic activity"/>
    <property type="evidence" value="ECO:0007669"/>
    <property type="project" value="InterPro"/>
</dbReference>
<evidence type="ECO:0000259" key="1">
    <source>
        <dbReference type="Pfam" id="PF01425"/>
    </source>
</evidence>
<dbReference type="AlphaFoldDB" id="X0WUD6"/>
<sequence>DVYTISANLAGIPGISIPCGLTASGLPVGLQILGNVFDEGRLLRVARAYERETDWRNARRPVL</sequence>
<dbReference type="PANTHER" id="PTHR11895">
    <property type="entry name" value="TRANSAMIDASE"/>
    <property type="match status" value="1"/>
</dbReference>
<dbReference type="InterPro" id="IPR000120">
    <property type="entry name" value="Amidase"/>
</dbReference>
<comment type="caution">
    <text evidence="2">The sequence shown here is derived from an EMBL/GenBank/DDBJ whole genome shotgun (WGS) entry which is preliminary data.</text>
</comment>
<proteinExistence type="predicted"/>
<reference evidence="2" key="1">
    <citation type="journal article" date="2014" name="Front. Microbiol.">
        <title>High frequency of phylogenetically diverse reductive dehalogenase-homologous genes in deep subseafloor sedimentary metagenomes.</title>
        <authorList>
            <person name="Kawai M."/>
            <person name="Futagami T."/>
            <person name="Toyoda A."/>
            <person name="Takaki Y."/>
            <person name="Nishi S."/>
            <person name="Hori S."/>
            <person name="Arai W."/>
            <person name="Tsubouchi T."/>
            <person name="Morono Y."/>
            <person name="Uchiyama I."/>
            <person name="Ito T."/>
            <person name="Fujiyama A."/>
            <person name="Inagaki F."/>
            <person name="Takami H."/>
        </authorList>
    </citation>
    <scope>NUCLEOTIDE SEQUENCE</scope>
    <source>
        <strain evidence="2">Expedition CK06-06</strain>
    </source>
</reference>
<gene>
    <name evidence="2" type="ORF">S01H1_50428</name>
</gene>
<name>X0WUD6_9ZZZZ</name>
<organism evidence="2">
    <name type="scientific">marine sediment metagenome</name>
    <dbReference type="NCBI Taxonomy" id="412755"/>
    <lineage>
        <taxon>unclassified sequences</taxon>
        <taxon>metagenomes</taxon>
        <taxon>ecological metagenomes</taxon>
    </lineage>
</organism>
<accession>X0WUD6</accession>
<protein>
    <recommendedName>
        <fullName evidence="1">Amidase domain-containing protein</fullName>
    </recommendedName>
</protein>
<dbReference type="EMBL" id="BARS01032491">
    <property type="protein sequence ID" value="GAG28083.1"/>
    <property type="molecule type" value="Genomic_DNA"/>
</dbReference>
<dbReference type="PANTHER" id="PTHR11895:SF151">
    <property type="entry name" value="GLUTAMYL-TRNA(GLN) AMIDOTRANSFERASE SUBUNIT A"/>
    <property type="match status" value="1"/>
</dbReference>
<dbReference type="InterPro" id="IPR023631">
    <property type="entry name" value="Amidase_dom"/>
</dbReference>
<dbReference type="Gene3D" id="3.90.1300.10">
    <property type="entry name" value="Amidase signature (AS) domain"/>
    <property type="match status" value="1"/>
</dbReference>
<dbReference type="Pfam" id="PF01425">
    <property type="entry name" value="Amidase"/>
    <property type="match status" value="1"/>
</dbReference>
<dbReference type="InterPro" id="IPR036928">
    <property type="entry name" value="AS_sf"/>
</dbReference>
<evidence type="ECO:0000313" key="2">
    <source>
        <dbReference type="EMBL" id="GAG28083.1"/>
    </source>
</evidence>